<keyword evidence="9 11" id="KW-0501">Molybdenum cofactor biosynthesis</keyword>
<dbReference type="InterPro" id="IPR038987">
    <property type="entry name" value="MoeA-like"/>
</dbReference>
<comment type="function">
    <text evidence="2 11">Catalyzes the insertion of molybdate into adenylated molybdopterin with the concomitant release of AMP.</text>
</comment>
<evidence type="ECO:0000256" key="11">
    <source>
        <dbReference type="RuleBase" id="RU365090"/>
    </source>
</evidence>
<dbReference type="GO" id="GO:0005829">
    <property type="term" value="C:cytosol"/>
    <property type="evidence" value="ECO:0007669"/>
    <property type="project" value="TreeGrafter"/>
</dbReference>
<dbReference type="NCBIfam" id="TIGR00177">
    <property type="entry name" value="molyb_syn"/>
    <property type="match status" value="1"/>
</dbReference>
<dbReference type="EC" id="2.10.1.1" evidence="11"/>
<comment type="pathway">
    <text evidence="3 11">Cofactor biosynthesis; molybdopterin biosynthesis.</text>
</comment>
<dbReference type="InterPro" id="IPR036688">
    <property type="entry name" value="MoeA_C_domain_IV_sf"/>
</dbReference>
<dbReference type="EMBL" id="CP025682">
    <property type="protein sequence ID" value="AUN94220.1"/>
    <property type="molecule type" value="Genomic_DNA"/>
</dbReference>
<proteinExistence type="inferred from homology"/>
<gene>
    <name evidence="13" type="ORF">C0099_04250</name>
</gene>
<comment type="similarity">
    <text evidence="4 11">Belongs to the MoeA family.</text>
</comment>
<dbReference type="PANTHER" id="PTHR10192:SF5">
    <property type="entry name" value="GEPHYRIN"/>
    <property type="match status" value="1"/>
</dbReference>
<dbReference type="Pfam" id="PF03454">
    <property type="entry name" value="MoeA_C"/>
    <property type="match status" value="1"/>
</dbReference>
<dbReference type="SUPFAM" id="SSF63882">
    <property type="entry name" value="MoeA N-terminal region -like"/>
    <property type="match status" value="1"/>
</dbReference>
<dbReference type="CDD" id="cd00887">
    <property type="entry name" value="MoeA"/>
    <property type="match status" value="1"/>
</dbReference>
<dbReference type="RefSeq" id="WP_102246291.1">
    <property type="nucleotide sequence ID" value="NZ_CP025682.1"/>
</dbReference>
<sequence>MNPLPEDMLSIEDARRAILERITPVGAHECVQVRDALGRVLAKDVIAPCNVPAHDNSAMDGYAVRFDDLPSAGEARLNVVGTAFAGQPFSGQIGPGQAVRIMTGAPIPAGADTVLAQETTRSEERSVFVGGGHRRGQNLRRAGEDLAVDGVALPAGKRCGPAELGLIASLGIAEVTVHRRLRVAFFSTGDELASIGHPLAPGQIYDSNRYTLYGALTRLGCELLDMGVIPDEPAKIEAAFRAAADNADVILTSGGVSVGEADFIRELVNRLGEVSFWQIAIKPGRPMAFGRVGNAWMFGLPGNPVAVMVTFHAFVRDALLALQGIAPLPPAPSFDAVCGVDLRKRPGRREYVRARFEWRDGAPHVAPVGSQGSGVLKSMSEANCFIVLAHQCDGVSAGERVAVQPFEGLM</sequence>
<dbReference type="FunFam" id="3.40.980.10:FF:000004">
    <property type="entry name" value="Molybdopterin molybdenumtransferase"/>
    <property type="match status" value="1"/>
</dbReference>
<dbReference type="Proteomes" id="UP000242205">
    <property type="component" value="Chromosome"/>
</dbReference>
<accession>A0A2I6S4N3</accession>
<dbReference type="InterPro" id="IPR008284">
    <property type="entry name" value="MoCF_biosynth_CS"/>
</dbReference>
<protein>
    <recommendedName>
        <fullName evidence="11">Molybdopterin molybdenumtransferase</fullName>
        <ecNumber evidence="11">2.10.1.1</ecNumber>
    </recommendedName>
</protein>
<dbReference type="Pfam" id="PF00994">
    <property type="entry name" value="MoCF_biosynth"/>
    <property type="match status" value="1"/>
</dbReference>
<comment type="cofactor">
    <cofactor evidence="1 11">
        <name>Mg(2+)</name>
        <dbReference type="ChEBI" id="CHEBI:18420"/>
    </cofactor>
</comment>
<feature type="domain" description="MoaB/Mog" evidence="12">
    <location>
        <begin position="184"/>
        <end position="321"/>
    </location>
</feature>
<evidence type="ECO:0000256" key="8">
    <source>
        <dbReference type="ARBA" id="ARBA00022842"/>
    </source>
</evidence>
<keyword evidence="14" id="KW-1185">Reference proteome</keyword>
<dbReference type="GO" id="GO:0046872">
    <property type="term" value="F:metal ion binding"/>
    <property type="evidence" value="ECO:0007669"/>
    <property type="project" value="UniProtKB-UniRule"/>
</dbReference>
<evidence type="ECO:0000256" key="2">
    <source>
        <dbReference type="ARBA" id="ARBA00002901"/>
    </source>
</evidence>
<keyword evidence="8 11" id="KW-0460">Magnesium</keyword>
<evidence type="ECO:0000256" key="4">
    <source>
        <dbReference type="ARBA" id="ARBA00010763"/>
    </source>
</evidence>
<keyword evidence="7 11" id="KW-0479">Metal-binding</keyword>
<dbReference type="UniPathway" id="UPA00344"/>
<evidence type="ECO:0000256" key="3">
    <source>
        <dbReference type="ARBA" id="ARBA00005046"/>
    </source>
</evidence>
<reference evidence="13 14" key="1">
    <citation type="submission" date="2018-01" db="EMBL/GenBank/DDBJ databases">
        <authorList>
            <person name="Fu G.-Y."/>
        </authorList>
    </citation>
    <scope>NUCLEOTIDE SEQUENCE [LARGE SCALE GENOMIC DNA]</scope>
    <source>
        <strain evidence="13 14">SY39</strain>
    </source>
</reference>
<dbReference type="Gene3D" id="2.170.190.11">
    <property type="entry name" value="Molybdopterin biosynthesis moea protein, domain 3"/>
    <property type="match status" value="1"/>
</dbReference>
<keyword evidence="5 11" id="KW-0500">Molybdenum</keyword>
<dbReference type="GO" id="GO:0006777">
    <property type="term" value="P:Mo-molybdopterin cofactor biosynthetic process"/>
    <property type="evidence" value="ECO:0007669"/>
    <property type="project" value="UniProtKB-UniRule"/>
</dbReference>
<dbReference type="Gene3D" id="3.90.105.10">
    <property type="entry name" value="Molybdopterin biosynthesis moea protein, domain 2"/>
    <property type="match status" value="1"/>
</dbReference>
<dbReference type="AlphaFoldDB" id="A0A2I6S4N3"/>
<dbReference type="InterPro" id="IPR036425">
    <property type="entry name" value="MoaB/Mog-like_dom_sf"/>
</dbReference>
<evidence type="ECO:0000256" key="9">
    <source>
        <dbReference type="ARBA" id="ARBA00023150"/>
    </source>
</evidence>
<dbReference type="Gene3D" id="2.40.340.10">
    <property type="entry name" value="MoeA, C-terminal, domain IV"/>
    <property type="match status" value="1"/>
</dbReference>
<evidence type="ECO:0000313" key="13">
    <source>
        <dbReference type="EMBL" id="AUN94220.1"/>
    </source>
</evidence>
<dbReference type="PANTHER" id="PTHR10192">
    <property type="entry name" value="MOLYBDOPTERIN BIOSYNTHESIS PROTEIN"/>
    <property type="match status" value="1"/>
</dbReference>
<keyword evidence="6 11" id="KW-0808">Transferase</keyword>
<evidence type="ECO:0000256" key="7">
    <source>
        <dbReference type="ARBA" id="ARBA00022723"/>
    </source>
</evidence>
<evidence type="ECO:0000256" key="6">
    <source>
        <dbReference type="ARBA" id="ARBA00022679"/>
    </source>
</evidence>
<dbReference type="FunFam" id="2.170.190.11:FF:000001">
    <property type="entry name" value="Molybdopterin molybdenumtransferase"/>
    <property type="match status" value="1"/>
</dbReference>
<dbReference type="InterPro" id="IPR001453">
    <property type="entry name" value="MoaB/Mog_dom"/>
</dbReference>
<dbReference type="SMART" id="SM00852">
    <property type="entry name" value="MoCF_biosynth"/>
    <property type="match status" value="1"/>
</dbReference>
<dbReference type="SUPFAM" id="SSF53218">
    <property type="entry name" value="Molybdenum cofactor biosynthesis proteins"/>
    <property type="match status" value="1"/>
</dbReference>
<dbReference type="PROSITE" id="PS01079">
    <property type="entry name" value="MOCF_BIOSYNTHESIS_2"/>
    <property type="match status" value="1"/>
</dbReference>
<dbReference type="InterPro" id="IPR036135">
    <property type="entry name" value="MoeA_linker/N_sf"/>
</dbReference>
<dbReference type="GO" id="GO:0061599">
    <property type="term" value="F:molybdopterin molybdotransferase activity"/>
    <property type="evidence" value="ECO:0007669"/>
    <property type="project" value="UniProtKB-UniRule"/>
</dbReference>
<dbReference type="OrthoDB" id="9804758at2"/>
<evidence type="ECO:0000313" key="14">
    <source>
        <dbReference type="Proteomes" id="UP000242205"/>
    </source>
</evidence>
<organism evidence="13 14">
    <name type="scientific">Pseudazoarcus pumilus</name>
    <dbReference type="NCBI Taxonomy" id="2067960"/>
    <lineage>
        <taxon>Bacteria</taxon>
        <taxon>Pseudomonadati</taxon>
        <taxon>Pseudomonadota</taxon>
        <taxon>Betaproteobacteria</taxon>
        <taxon>Rhodocyclales</taxon>
        <taxon>Zoogloeaceae</taxon>
        <taxon>Pseudazoarcus</taxon>
    </lineage>
</organism>
<dbReference type="NCBIfam" id="NF045515">
    <property type="entry name" value="Glp_gephyrin"/>
    <property type="match status" value="1"/>
</dbReference>
<evidence type="ECO:0000256" key="5">
    <source>
        <dbReference type="ARBA" id="ARBA00022505"/>
    </source>
</evidence>
<evidence type="ECO:0000256" key="1">
    <source>
        <dbReference type="ARBA" id="ARBA00001946"/>
    </source>
</evidence>
<evidence type="ECO:0000256" key="10">
    <source>
        <dbReference type="ARBA" id="ARBA00047317"/>
    </source>
</evidence>
<dbReference type="InterPro" id="IPR005110">
    <property type="entry name" value="MoeA_linker/N"/>
</dbReference>
<dbReference type="SUPFAM" id="SSF63867">
    <property type="entry name" value="MoeA C-terminal domain-like"/>
    <property type="match status" value="1"/>
</dbReference>
<dbReference type="Gene3D" id="3.40.980.10">
    <property type="entry name" value="MoaB/Mog-like domain"/>
    <property type="match status" value="1"/>
</dbReference>
<name>A0A2I6S4N3_9RHOO</name>
<evidence type="ECO:0000259" key="12">
    <source>
        <dbReference type="SMART" id="SM00852"/>
    </source>
</evidence>
<dbReference type="KEGG" id="atw:C0099_04250"/>
<comment type="catalytic activity">
    <reaction evidence="10">
        <text>adenylyl-molybdopterin + molybdate = Mo-molybdopterin + AMP + H(+)</text>
        <dbReference type="Rhea" id="RHEA:35047"/>
        <dbReference type="ChEBI" id="CHEBI:15378"/>
        <dbReference type="ChEBI" id="CHEBI:36264"/>
        <dbReference type="ChEBI" id="CHEBI:62727"/>
        <dbReference type="ChEBI" id="CHEBI:71302"/>
        <dbReference type="ChEBI" id="CHEBI:456215"/>
        <dbReference type="EC" id="2.10.1.1"/>
    </reaction>
</comment>
<dbReference type="InterPro" id="IPR005111">
    <property type="entry name" value="MoeA_C_domain_IV"/>
</dbReference>
<dbReference type="Pfam" id="PF03453">
    <property type="entry name" value="MoeA_N"/>
    <property type="match status" value="1"/>
</dbReference>